<reference evidence="4" key="1">
    <citation type="journal article" date="2013" name="Nat. Commun.">
        <title>Whole-genome sequencing of Oryza brachyantha reveals mechanisms underlying Oryza genome evolution.</title>
        <authorList>
            <person name="Chen J."/>
            <person name="Huang Q."/>
            <person name="Gao D."/>
            <person name="Wang J."/>
            <person name="Lang Y."/>
            <person name="Liu T."/>
            <person name="Li B."/>
            <person name="Bai Z."/>
            <person name="Luis Goicoechea J."/>
            <person name="Liang C."/>
            <person name="Chen C."/>
            <person name="Zhang W."/>
            <person name="Sun S."/>
            <person name="Liao Y."/>
            <person name="Zhang X."/>
            <person name="Yang L."/>
            <person name="Song C."/>
            <person name="Wang M."/>
            <person name="Shi J."/>
            <person name="Liu G."/>
            <person name="Liu J."/>
            <person name="Zhou H."/>
            <person name="Zhou W."/>
            <person name="Yu Q."/>
            <person name="An N."/>
            <person name="Chen Y."/>
            <person name="Cai Q."/>
            <person name="Wang B."/>
            <person name="Liu B."/>
            <person name="Min J."/>
            <person name="Huang Y."/>
            <person name="Wu H."/>
            <person name="Li Z."/>
            <person name="Zhang Y."/>
            <person name="Yin Y."/>
            <person name="Song W."/>
            <person name="Jiang J."/>
            <person name="Jackson S.A."/>
            <person name="Wing R.A."/>
            <person name="Wang J."/>
            <person name="Chen M."/>
        </authorList>
    </citation>
    <scope>NUCLEOTIDE SEQUENCE [LARGE SCALE GENOMIC DNA]</scope>
    <source>
        <strain evidence="4">cv. IRGC 101232</strain>
    </source>
</reference>
<dbReference type="eggNOG" id="KOG0827">
    <property type="taxonomic scope" value="Eukaryota"/>
</dbReference>
<feature type="region of interest" description="Disordered" evidence="2">
    <location>
        <begin position="613"/>
        <end position="632"/>
    </location>
</feature>
<feature type="coiled-coil region" evidence="1">
    <location>
        <begin position="182"/>
        <end position="209"/>
    </location>
</feature>
<evidence type="ECO:0000313" key="4">
    <source>
        <dbReference type="EnsemblPlants" id="OB08G13130.1"/>
    </source>
</evidence>
<dbReference type="OMA" id="EHFFGKA"/>
<name>J3MQD4_ORYBR</name>
<keyword evidence="3" id="KW-0472">Membrane</keyword>
<evidence type="ECO:0000313" key="5">
    <source>
        <dbReference type="Proteomes" id="UP000006038"/>
    </source>
</evidence>
<feature type="coiled-coil region" evidence="1">
    <location>
        <begin position="305"/>
        <end position="332"/>
    </location>
</feature>
<dbReference type="HOGENOM" id="CLU_025471_0_0_1"/>
<proteinExistence type="predicted"/>
<dbReference type="PANTHER" id="PTHR47344:SF1">
    <property type="entry name" value="RING ZINC FINGER PROTEIN-RELATED"/>
    <property type="match status" value="1"/>
</dbReference>
<dbReference type="PANTHER" id="PTHR47344">
    <property type="entry name" value="RING ZINC FINGER PROTEIN-RELATED"/>
    <property type="match status" value="1"/>
</dbReference>
<feature type="region of interest" description="Disordered" evidence="2">
    <location>
        <begin position="343"/>
        <end position="393"/>
    </location>
</feature>
<feature type="compositionally biased region" description="Low complexity" evidence="2">
    <location>
        <begin position="348"/>
        <end position="361"/>
    </location>
</feature>
<organism evidence="4">
    <name type="scientific">Oryza brachyantha</name>
    <name type="common">malo sina</name>
    <dbReference type="NCBI Taxonomy" id="4533"/>
    <lineage>
        <taxon>Eukaryota</taxon>
        <taxon>Viridiplantae</taxon>
        <taxon>Streptophyta</taxon>
        <taxon>Embryophyta</taxon>
        <taxon>Tracheophyta</taxon>
        <taxon>Spermatophyta</taxon>
        <taxon>Magnoliopsida</taxon>
        <taxon>Liliopsida</taxon>
        <taxon>Poales</taxon>
        <taxon>Poaceae</taxon>
        <taxon>BOP clade</taxon>
        <taxon>Oryzoideae</taxon>
        <taxon>Oryzeae</taxon>
        <taxon>Oryzinae</taxon>
        <taxon>Oryza</taxon>
    </lineage>
</organism>
<feature type="transmembrane region" description="Helical" evidence="3">
    <location>
        <begin position="78"/>
        <end position="101"/>
    </location>
</feature>
<sequence length="632" mass="68971">MELPRQVAALQLHRGQRCRYEQSDRWIELMQPSVIGKSSAAGAEDDSGMTNGSIQHPEGWYSDDDDGQLTWFNAGVRVGVGIGLGVCVGVGIGVGLLMSSYQATARSLKRRGGGQAACSPSRQEPGGGADPVELAAEVTRLEQKAASLGRVLEEQRDGIQKLNAEARAAAPPTHSLPDLLLVAQWREKAAAVEAMKEAARREKECVQQLLNARTQELSSKTSECGRLQEKSLALAKELAALKLSTDMNLQEEEILKLASLGNHGIPANAVDVLTRSLALRNKSYKELMIQCNVLGRSESRSQQRFEKAREFIKKLKARVQDLEKELEEKENGLIRDLRSAKKFKADQTNSGNNTTNNGFSGLAAGCGNQTMELDEMQDPSNRPGPSPEAKTDLNIKDKMDNKHSDVIDLDVDDSVSQDEQKTGLSAKPFGNCANNLDLQSRPGLYERGRNESVACKTTYLAEENSFRKHSILSERSALQESLTKNKLQNLQETPVLRTMRATTSTWEKEALTIDGISKKATRLSSGTGPQQVHNFNSLSDDFQMPTRIFGGEGTRKSVGKWCKGAATSGSHNANANKSNLISVGPDGRGGKVKILRDLGKFQDSKTQALWPKAQKLGSKGGQSQIDHFFGKR</sequence>
<evidence type="ECO:0000256" key="1">
    <source>
        <dbReference type="SAM" id="Coils"/>
    </source>
</evidence>
<dbReference type="Proteomes" id="UP000006038">
    <property type="component" value="Chromosome 8"/>
</dbReference>
<keyword evidence="5" id="KW-1185">Reference proteome</keyword>
<feature type="region of interest" description="Disordered" evidence="2">
    <location>
        <begin position="111"/>
        <end position="130"/>
    </location>
</feature>
<dbReference type="STRING" id="4533.J3MQD4"/>
<dbReference type="Gramene" id="OB08G13130.1">
    <property type="protein sequence ID" value="OB08G13130.1"/>
    <property type="gene ID" value="OB08G13130"/>
</dbReference>
<protein>
    <submittedName>
        <fullName evidence="4">Uncharacterized protein</fullName>
    </submittedName>
</protein>
<accession>J3MQD4</accession>
<keyword evidence="3" id="KW-0812">Transmembrane</keyword>
<dbReference type="EnsemblPlants" id="OB08G13130.1">
    <property type="protein sequence ID" value="OB08G13130.1"/>
    <property type="gene ID" value="OB08G13130"/>
</dbReference>
<reference evidence="4" key="2">
    <citation type="submission" date="2013-04" db="UniProtKB">
        <authorList>
            <consortium name="EnsemblPlants"/>
        </authorList>
    </citation>
    <scope>IDENTIFICATION</scope>
</reference>
<evidence type="ECO:0000256" key="3">
    <source>
        <dbReference type="SAM" id="Phobius"/>
    </source>
</evidence>
<evidence type="ECO:0000256" key="2">
    <source>
        <dbReference type="SAM" id="MobiDB-lite"/>
    </source>
</evidence>
<keyword evidence="1" id="KW-0175">Coiled coil</keyword>
<keyword evidence="3" id="KW-1133">Transmembrane helix</keyword>
<dbReference type="AlphaFoldDB" id="J3MQD4"/>